<evidence type="ECO:0000313" key="2">
    <source>
        <dbReference type="Proteomes" id="UP001165960"/>
    </source>
</evidence>
<protein>
    <submittedName>
        <fullName evidence="1">Uncharacterized protein</fullName>
    </submittedName>
</protein>
<proteinExistence type="predicted"/>
<keyword evidence="2" id="KW-1185">Reference proteome</keyword>
<comment type="caution">
    <text evidence="1">The sequence shown here is derived from an EMBL/GenBank/DDBJ whole genome shotgun (WGS) entry which is preliminary data.</text>
</comment>
<reference evidence="1" key="1">
    <citation type="submission" date="2022-04" db="EMBL/GenBank/DDBJ databases">
        <title>Genome of the entomopathogenic fungus Entomophthora muscae.</title>
        <authorList>
            <person name="Elya C."/>
            <person name="Lovett B.R."/>
            <person name="Lee E."/>
            <person name="Macias A.M."/>
            <person name="Hajek A.E."/>
            <person name="De Bivort B.L."/>
            <person name="Kasson M.T."/>
            <person name="De Fine Licht H.H."/>
            <person name="Stajich J.E."/>
        </authorList>
    </citation>
    <scope>NUCLEOTIDE SEQUENCE</scope>
    <source>
        <strain evidence="1">Berkeley</strain>
    </source>
</reference>
<sequence length="211" mass="24809">MSRKNNRSTIPPSINSDLPGFVVNDDVVEYSSDEAKKGRDSSDEESYFVERILAHKKQADGYMYHIKWKNWSIEDATWEHESNMSCPDILKQYWEKVAAKKVAKDSEEKLRKKNRVLLKKERNLERKRKDDLDEASEPDTALIKIDYPPPDLVDWNSSVDKVFRLVQNENALWAILQWKEGHLTCHPIEVVSSKCPQQLIEHYEKLLFYLE</sequence>
<accession>A0ACC2TEQ8</accession>
<organism evidence="1 2">
    <name type="scientific">Entomophthora muscae</name>
    <dbReference type="NCBI Taxonomy" id="34485"/>
    <lineage>
        <taxon>Eukaryota</taxon>
        <taxon>Fungi</taxon>
        <taxon>Fungi incertae sedis</taxon>
        <taxon>Zoopagomycota</taxon>
        <taxon>Entomophthoromycotina</taxon>
        <taxon>Entomophthoromycetes</taxon>
        <taxon>Entomophthorales</taxon>
        <taxon>Entomophthoraceae</taxon>
        <taxon>Entomophthora</taxon>
    </lineage>
</organism>
<gene>
    <name evidence="1" type="ORF">DSO57_1020241</name>
</gene>
<dbReference type="EMBL" id="QTSX02002934">
    <property type="protein sequence ID" value="KAJ9073079.1"/>
    <property type="molecule type" value="Genomic_DNA"/>
</dbReference>
<name>A0ACC2TEQ8_9FUNG</name>
<evidence type="ECO:0000313" key="1">
    <source>
        <dbReference type="EMBL" id="KAJ9073079.1"/>
    </source>
</evidence>
<dbReference type="Proteomes" id="UP001165960">
    <property type="component" value="Unassembled WGS sequence"/>
</dbReference>